<dbReference type="GO" id="GO:0005789">
    <property type="term" value="C:endoplasmic reticulum membrane"/>
    <property type="evidence" value="ECO:0007669"/>
    <property type="project" value="UniProtKB-SubCell"/>
</dbReference>
<evidence type="ECO:0000256" key="5">
    <source>
        <dbReference type="ARBA" id="ARBA00022617"/>
    </source>
</evidence>
<name>A0AAN9VKC6_9ORTH</name>
<keyword evidence="9 14" id="KW-0560">Oxidoreductase</keyword>
<dbReference type="Gene3D" id="1.10.630.10">
    <property type="entry name" value="Cytochrome P450"/>
    <property type="match status" value="1"/>
</dbReference>
<keyword evidence="10 13" id="KW-0408">Iron</keyword>
<keyword evidence="7" id="KW-0256">Endoplasmic reticulum</keyword>
<accession>A0AAN9VKC6</accession>
<comment type="cofactor">
    <cofactor evidence="1 13">
        <name>heme</name>
        <dbReference type="ChEBI" id="CHEBI:30413"/>
    </cofactor>
</comment>
<evidence type="ECO:0008006" key="17">
    <source>
        <dbReference type="Google" id="ProtNLM"/>
    </source>
</evidence>
<evidence type="ECO:0000256" key="12">
    <source>
        <dbReference type="ARBA" id="ARBA00023136"/>
    </source>
</evidence>
<evidence type="ECO:0000256" key="7">
    <source>
        <dbReference type="ARBA" id="ARBA00022824"/>
    </source>
</evidence>
<dbReference type="InterPro" id="IPR001128">
    <property type="entry name" value="Cyt_P450"/>
</dbReference>
<keyword evidence="12" id="KW-0472">Membrane</keyword>
<evidence type="ECO:0000256" key="3">
    <source>
        <dbReference type="ARBA" id="ARBA00004406"/>
    </source>
</evidence>
<dbReference type="PRINTS" id="PR00385">
    <property type="entry name" value="P450"/>
</dbReference>
<evidence type="ECO:0000256" key="13">
    <source>
        <dbReference type="PIRSR" id="PIRSR602401-1"/>
    </source>
</evidence>
<organism evidence="15 16">
    <name type="scientific">Gryllus longicercus</name>
    <dbReference type="NCBI Taxonomy" id="2509291"/>
    <lineage>
        <taxon>Eukaryota</taxon>
        <taxon>Metazoa</taxon>
        <taxon>Ecdysozoa</taxon>
        <taxon>Arthropoda</taxon>
        <taxon>Hexapoda</taxon>
        <taxon>Insecta</taxon>
        <taxon>Pterygota</taxon>
        <taxon>Neoptera</taxon>
        <taxon>Polyneoptera</taxon>
        <taxon>Orthoptera</taxon>
        <taxon>Ensifera</taxon>
        <taxon>Gryllidea</taxon>
        <taxon>Grylloidea</taxon>
        <taxon>Gryllidae</taxon>
        <taxon>Gryllinae</taxon>
        <taxon>Gryllus</taxon>
    </lineage>
</organism>
<evidence type="ECO:0000256" key="1">
    <source>
        <dbReference type="ARBA" id="ARBA00001971"/>
    </source>
</evidence>
<evidence type="ECO:0000256" key="11">
    <source>
        <dbReference type="ARBA" id="ARBA00023033"/>
    </source>
</evidence>
<proteinExistence type="inferred from homology"/>
<evidence type="ECO:0000313" key="16">
    <source>
        <dbReference type="Proteomes" id="UP001378592"/>
    </source>
</evidence>
<keyword evidence="5 13" id="KW-0349">Heme</keyword>
<dbReference type="SUPFAM" id="SSF48264">
    <property type="entry name" value="Cytochrome P450"/>
    <property type="match status" value="1"/>
</dbReference>
<dbReference type="PROSITE" id="PS00086">
    <property type="entry name" value="CYTOCHROME_P450"/>
    <property type="match status" value="1"/>
</dbReference>
<dbReference type="InterPro" id="IPR036396">
    <property type="entry name" value="Cyt_P450_sf"/>
</dbReference>
<evidence type="ECO:0000256" key="8">
    <source>
        <dbReference type="ARBA" id="ARBA00022848"/>
    </source>
</evidence>
<keyword evidence="8" id="KW-0492">Microsome</keyword>
<dbReference type="GO" id="GO:0016705">
    <property type="term" value="F:oxidoreductase activity, acting on paired donors, with incorporation or reduction of molecular oxygen"/>
    <property type="evidence" value="ECO:0007669"/>
    <property type="project" value="InterPro"/>
</dbReference>
<feature type="binding site" description="axial binding residue" evidence="13">
    <location>
        <position position="141"/>
    </location>
    <ligand>
        <name>heme</name>
        <dbReference type="ChEBI" id="CHEBI:30413"/>
    </ligand>
    <ligandPart>
        <name>Fe</name>
        <dbReference type="ChEBI" id="CHEBI:18248"/>
    </ligandPart>
</feature>
<sequence length="194" mass="22231">MFEGHDTTSASLCWTLFLLGNYPDVQEKVFEEQASIFQDSGRQPNTQDLAEMKYLERVIKESLRLYPSVPIIARYLTEDVTVGEHLFPKGSNAILHIYHAHRNPKYFPNPEAFNPDNFLPERVQGRHPYAYVPFSAGSRNCIGQKFALLEEKTVLSAVLRRFRVRALDAPSDVRLYGELVLRPQGGIRLVIEPR</sequence>
<evidence type="ECO:0000256" key="2">
    <source>
        <dbReference type="ARBA" id="ARBA00004174"/>
    </source>
</evidence>
<dbReference type="GO" id="GO:0005506">
    <property type="term" value="F:iron ion binding"/>
    <property type="evidence" value="ECO:0007669"/>
    <property type="project" value="InterPro"/>
</dbReference>
<comment type="subcellular location">
    <subcellularLocation>
        <location evidence="3">Endoplasmic reticulum membrane</location>
        <topology evidence="3">Peripheral membrane protein</topology>
    </subcellularLocation>
    <subcellularLocation>
        <location evidence="2">Microsome membrane</location>
        <topology evidence="2">Peripheral membrane protein</topology>
    </subcellularLocation>
</comment>
<dbReference type="PANTHER" id="PTHR24291">
    <property type="entry name" value="CYTOCHROME P450 FAMILY 4"/>
    <property type="match status" value="1"/>
</dbReference>
<dbReference type="InterPro" id="IPR017972">
    <property type="entry name" value="Cyt_P450_CS"/>
</dbReference>
<keyword evidence="11 14" id="KW-0503">Monooxygenase</keyword>
<dbReference type="InterPro" id="IPR002401">
    <property type="entry name" value="Cyt_P450_E_grp-I"/>
</dbReference>
<dbReference type="Proteomes" id="UP001378592">
    <property type="component" value="Unassembled WGS sequence"/>
</dbReference>
<dbReference type="PANTHER" id="PTHR24291:SF189">
    <property type="entry name" value="CYTOCHROME P450 4C3-RELATED"/>
    <property type="match status" value="1"/>
</dbReference>
<dbReference type="AlphaFoldDB" id="A0AAN9VKC6"/>
<keyword evidence="6 13" id="KW-0479">Metal-binding</keyword>
<evidence type="ECO:0000256" key="9">
    <source>
        <dbReference type="ARBA" id="ARBA00023002"/>
    </source>
</evidence>
<evidence type="ECO:0000313" key="15">
    <source>
        <dbReference type="EMBL" id="KAK7864371.1"/>
    </source>
</evidence>
<dbReference type="GO" id="GO:0004497">
    <property type="term" value="F:monooxygenase activity"/>
    <property type="evidence" value="ECO:0007669"/>
    <property type="project" value="UniProtKB-KW"/>
</dbReference>
<keyword evidence="16" id="KW-1185">Reference proteome</keyword>
<dbReference type="PRINTS" id="PR00463">
    <property type="entry name" value="EP450I"/>
</dbReference>
<dbReference type="Pfam" id="PF00067">
    <property type="entry name" value="p450"/>
    <property type="match status" value="1"/>
</dbReference>
<reference evidence="15 16" key="1">
    <citation type="submission" date="2024-03" db="EMBL/GenBank/DDBJ databases">
        <title>The genome assembly and annotation of the cricket Gryllus longicercus Weissman &amp; Gray.</title>
        <authorList>
            <person name="Szrajer S."/>
            <person name="Gray D."/>
            <person name="Ylla G."/>
        </authorList>
    </citation>
    <scope>NUCLEOTIDE SEQUENCE [LARGE SCALE GENOMIC DNA]</scope>
    <source>
        <strain evidence="15">DAG 2021-001</strain>
        <tissue evidence="15">Whole body minus gut</tissue>
    </source>
</reference>
<comment type="caution">
    <text evidence="15">The sequence shown here is derived from an EMBL/GenBank/DDBJ whole genome shotgun (WGS) entry which is preliminary data.</text>
</comment>
<evidence type="ECO:0000256" key="6">
    <source>
        <dbReference type="ARBA" id="ARBA00022723"/>
    </source>
</evidence>
<dbReference type="InterPro" id="IPR050196">
    <property type="entry name" value="Cytochrome_P450_Monoox"/>
</dbReference>
<comment type="similarity">
    <text evidence="4 14">Belongs to the cytochrome P450 family.</text>
</comment>
<evidence type="ECO:0000256" key="4">
    <source>
        <dbReference type="ARBA" id="ARBA00010617"/>
    </source>
</evidence>
<evidence type="ECO:0000256" key="14">
    <source>
        <dbReference type="RuleBase" id="RU000461"/>
    </source>
</evidence>
<dbReference type="EMBL" id="JAZDUA010000204">
    <property type="protein sequence ID" value="KAK7864371.1"/>
    <property type="molecule type" value="Genomic_DNA"/>
</dbReference>
<dbReference type="GO" id="GO:0020037">
    <property type="term" value="F:heme binding"/>
    <property type="evidence" value="ECO:0007669"/>
    <property type="project" value="InterPro"/>
</dbReference>
<gene>
    <name evidence="15" type="ORF">R5R35_010970</name>
</gene>
<evidence type="ECO:0000256" key="10">
    <source>
        <dbReference type="ARBA" id="ARBA00023004"/>
    </source>
</evidence>
<protein>
    <recommendedName>
        <fullName evidence="17">Cytochrome P450</fullName>
    </recommendedName>
</protein>